<keyword evidence="2" id="KW-1185">Reference proteome</keyword>
<evidence type="ECO:0000313" key="1">
    <source>
        <dbReference type="EMBL" id="UZJ26416.1"/>
    </source>
</evidence>
<proteinExistence type="predicted"/>
<dbReference type="Gene3D" id="1.10.8.1060">
    <property type="entry name" value="Corynebacterium glutamicum thioredoxin-dependent arsenate reductase, N-terminal domain"/>
    <property type="match status" value="1"/>
</dbReference>
<sequence>MSTLTDLATHTLLAPGPDELEQHELDRVLARLTAEFPDVRPEVVAELVLRAHRRFDGCRLRTYVPLFVERSVRSTLRLPPAP</sequence>
<dbReference type="Proteomes" id="UP001164965">
    <property type="component" value="Chromosome"/>
</dbReference>
<evidence type="ECO:0000313" key="2">
    <source>
        <dbReference type="Proteomes" id="UP001164965"/>
    </source>
</evidence>
<gene>
    <name evidence="1" type="ORF">RHODO2019_08485</name>
</gene>
<accession>A0ABY6P432</accession>
<organism evidence="1 2">
    <name type="scientific">Rhodococcus antarcticus</name>
    <dbReference type="NCBI Taxonomy" id="2987751"/>
    <lineage>
        <taxon>Bacteria</taxon>
        <taxon>Bacillati</taxon>
        <taxon>Actinomycetota</taxon>
        <taxon>Actinomycetes</taxon>
        <taxon>Mycobacteriales</taxon>
        <taxon>Nocardiaceae</taxon>
        <taxon>Rhodococcus</taxon>
    </lineage>
</organism>
<reference evidence="1" key="1">
    <citation type="submission" date="2022-10" db="EMBL/GenBank/DDBJ databases">
        <title>Rhodococcus sp.75.</title>
        <authorList>
            <person name="Sun M."/>
        </authorList>
    </citation>
    <scope>NUCLEOTIDE SEQUENCE</scope>
    <source>
        <strain evidence="1">75</strain>
    </source>
</reference>
<dbReference type="NCBIfam" id="NF046112">
    <property type="entry name" value="MSMEG_6209_Nter"/>
    <property type="match status" value="1"/>
</dbReference>
<protein>
    <submittedName>
        <fullName evidence="1">Uncharacterized protein</fullName>
    </submittedName>
</protein>
<dbReference type="RefSeq" id="WP_265384520.1">
    <property type="nucleotide sequence ID" value="NZ_CP110615.1"/>
</dbReference>
<name>A0ABY6P432_9NOCA</name>
<dbReference type="EMBL" id="CP110615">
    <property type="protein sequence ID" value="UZJ26416.1"/>
    <property type="molecule type" value="Genomic_DNA"/>
</dbReference>